<evidence type="ECO:0000313" key="1">
    <source>
        <dbReference type="EMBL" id="CAH3141396.1"/>
    </source>
</evidence>
<dbReference type="PANTHER" id="PTHR35450:SF2">
    <property type="entry name" value="REVERSE TRANSCRIPTASE DOMAIN-CONTAINING PROTEIN"/>
    <property type="match status" value="1"/>
</dbReference>
<proteinExistence type="predicted"/>
<keyword evidence="2" id="KW-1185">Reference proteome</keyword>
<gene>
    <name evidence="1" type="ORF">PLOB_00041800</name>
</gene>
<dbReference type="Proteomes" id="UP001159405">
    <property type="component" value="Unassembled WGS sequence"/>
</dbReference>
<accession>A0ABN8PD34</accession>
<reference evidence="1 2" key="1">
    <citation type="submission" date="2022-05" db="EMBL/GenBank/DDBJ databases">
        <authorList>
            <consortium name="Genoscope - CEA"/>
            <person name="William W."/>
        </authorList>
    </citation>
    <scope>NUCLEOTIDE SEQUENCE [LARGE SCALE GENOMIC DNA]</scope>
</reference>
<sequence length="71" mass="8055">MIFAAQEQALRTNYVKFNIDSIAPSMDSPLCRLCGQKGETINHIISKYNCLAQKEYKRRHDCQAGPLKALL</sequence>
<dbReference type="EMBL" id="CALNXK010000066">
    <property type="protein sequence ID" value="CAH3141396.1"/>
    <property type="molecule type" value="Genomic_DNA"/>
</dbReference>
<protein>
    <submittedName>
        <fullName evidence="1">Uncharacterized protein</fullName>
    </submittedName>
</protein>
<comment type="caution">
    <text evidence="1">The sequence shown here is derived from an EMBL/GenBank/DDBJ whole genome shotgun (WGS) entry which is preliminary data.</text>
</comment>
<name>A0ABN8PD34_9CNID</name>
<evidence type="ECO:0000313" key="2">
    <source>
        <dbReference type="Proteomes" id="UP001159405"/>
    </source>
</evidence>
<dbReference type="PANTHER" id="PTHR35450">
    <property type="entry name" value="REVERSE TRANSCRIPTASE DOMAIN-CONTAINING PROTEIN"/>
    <property type="match status" value="1"/>
</dbReference>
<organism evidence="1 2">
    <name type="scientific">Porites lobata</name>
    <dbReference type="NCBI Taxonomy" id="104759"/>
    <lineage>
        <taxon>Eukaryota</taxon>
        <taxon>Metazoa</taxon>
        <taxon>Cnidaria</taxon>
        <taxon>Anthozoa</taxon>
        <taxon>Hexacorallia</taxon>
        <taxon>Scleractinia</taxon>
        <taxon>Fungiina</taxon>
        <taxon>Poritidae</taxon>
        <taxon>Porites</taxon>
    </lineage>
</organism>